<dbReference type="PANTHER" id="PTHR46558:SF15">
    <property type="entry name" value="HELIX-TURN-HELIX DOMAIN PROTEIN"/>
    <property type="match status" value="1"/>
</dbReference>
<reference evidence="5" key="1">
    <citation type="journal article" date="2019" name="Int. J. Syst. Evol. Microbiol.">
        <title>The Global Catalogue of Microorganisms (GCM) 10K type strain sequencing project: providing services to taxonomists for standard genome sequencing and annotation.</title>
        <authorList>
            <consortium name="The Broad Institute Genomics Platform"/>
            <consortium name="The Broad Institute Genome Sequencing Center for Infectious Disease"/>
            <person name="Wu L."/>
            <person name="Ma J."/>
        </authorList>
    </citation>
    <scope>NUCLEOTIDE SEQUENCE [LARGE SCALE GENOMIC DNA]</scope>
    <source>
        <strain evidence="5">KCTC 33575</strain>
    </source>
</reference>
<evidence type="ECO:0000313" key="4">
    <source>
        <dbReference type="EMBL" id="MFD2831233.1"/>
    </source>
</evidence>
<accession>A0ABW5WZE6</accession>
<feature type="transmembrane region" description="Helical" evidence="2">
    <location>
        <begin position="83"/>
        <end position="104"/>
    </location>
</feature>
<dbReference type="Proteomes" id="UP001597519">
    <property type="component" value="Unassembled WGS sequence"/>
</dbReference>
<comment type="caution">
    <text evidence="4">The sequence shown here is derived from an EMBL/GenBank/DDBJ whole genome shotgun (WGS) entry which is preliminary data.</text>
</comment>
<evidence type="ECO:0000256" key="2">
    <source>
        <dbReference type="SAM" id="Phobius"/>
    </source>
</evidence>
<dbReference type="Pfam" id="PF01381">
    <property type="entry name" value="HTH_3"/>
    <property type="match status" value="1"/>
</dbReference>
<dbReference type="PROSITE" id="PS50943">
    <property type="entry name" value="HTH_CROC1"/>
    <property type="match status" value="1"/>
</dbReference>
<keyword evidence="1" id="KW-0238">DNA-binding</keyword>
<dbReference type="PANTHER" id="PTHR46558">
    <property type="entry name" value="TRACRIPTIONAL REGULATORY PROTEIN-RELATED-RELATED"/>
    <property type="match status" value="1"/>
</dbReference>
<keyword evidence="2" id="KW-0472">Membrane</keyword>
<evidence type="ECO:0000259" key="3">
    <source>
        <dbReference type="PROSITE" id="PS50943"/>
    </source>
</evidence>
<dbReference type="SUPFAM" id="SSF47413">
    <property type="entry name" value="lambda repressor-like DNA-binding domains"/>
    <property type="match status" value="1"/>
</dbReference>
<organism evidence="4 5">
    <name type="scientific">Corticicoccus populi</name>
    <dbReference type="NCBI Taxonomy" id="1812821"/>
    <lineage>
        <taxon>Bacteria</taxon>
        <taxon>Bacillati</taxon>
        <taxon>Bacillota</taxon>
        <taxon>Bacilli</taxon>
        <taxon>Bacillales</taxon>
        <taxon>Staphylococcaceae</taxon>
        <taxon>Corticicoccus</taxon>
    </lineage>
</organism>
<keyword evidence="5" id="KW-1185">Reference proteome</keyword>
<dbReference type="InterPro" id="IPR010982">
    <property type="entry name" value="Lambda_DNA-bd_dom_sf"/>
</dbReference>
<evidence type="ECO:0000313" key="5">
    <source>
        <dbReference type="Proteomes" id="UP001597519"/>
    </source>
</evidence>
<feature type="transmembrane region" description="Helical" evidence="2">
    <location>
        <begin position="116"/>
        <end position="140"/>
    </location>
</feature>
<dbReference type="RefSeq" id="WP_377775249.1">
    <property type="nucleotide sequence ID" value="NZ_JBHUOQ010000004.1"/>
</dbReference>
<feature type="domain" description="HTH cro/C1-type" evidence="3">
    <location>
        <begin position="7"/>
        <end position="61"/>
    </location>
</feature>
<dbReference type="SMART" id="SM00530">
    <property type="entry name" value="HTH_XRE"/>
    <property type="match status" value="1"/>
</dbReference>
<evidence type="ECO:0000256" key="1">
    <source>
        <dbReference type="ARBA" id="ARBA00023125"/>
    </source>
</evidence>
<sequence>MEFHIKLKTERKKLNLSQEELAEKLNISRQSISKWEREKGYPSIETLIKLSELFNITVDELLKRDDVLKDQIIKDGKKLKHPVLFNIGELIGLAGLILLILNFGLRGLELATGSDILPFLQGSLPGTVAVVFLLLSWLTYETAGKSYK</sequence>
<dbReference type="Gene3D" id="1.10.260.40">
    <property type="entry name" value="lambda repressor-like DNA-binding domains"/>
    <property type="match status" value="1"/>
</dbReference>
<dbReference type="CDD" id="cd00093">
    <property type="entry name" value="HTH_XRE"/>
    <property type="match status" value="1"/>
</dbReference>
<gene>
    <name evidence="4" type="ORF">ACFSX4_12230</name>
</gene>
<proteinExistence type="predicted"/>
<protein>
    <submittedName>
        <fullName evidence="4">Helix-turn-helix domain-containing protein</fullName>
    </submittedName>
</protein>
<dbReference type="InterPro" id="IPR001387">
    <property type="entry name" value="Cro/C1-type_HTH"/>
</dbReference>
<keyword evidence="2" id="KW-0812">Transmembrane</keyword>
<name>A0ABW5WZE6_9STAP</name>
<dbReference type="EMBL" id="JBHUOQ010000004">
    <property type="protein sequence ID" value="MFD2831233.1"/>
    <property type="molecule type" value="Genomic_DNA"/>
</dbReference>
<keyword evidence="2" id="KW-1133">Transmembrane helix</keyword>